<reference evidence="1" key="1">
    <citation type="journal article" date="2021" name="New Phytol.">
        <title>Evolutionary innovations through gain and loss of genes in the ectomycorrhizal Boletales.</title>
        <authorList>
            <person name="Wu G."/>
            <person name="Miyauchi S."/>
            <person name="Morin E."/>
            <person name="Kuo A."/>
            <person name="Drula E."/>
            <person name="Varga T."/>
            <person name="Kohler A."/>
            <person name="Feng B."/>
            <person name="Cao Y."/>
            <person name="Lipzen A."/>
            <person name="Daum C."/>
            <person name="Hundley H."/>
            <person name="Pangilinan J."/>
            <person name="Johnson J."/>
            <person name="Barry K."/>
            <person name="LaButti K."/>
            <person name="Ng V."/>
            <person name="Ahrendt S."/>
            <person name="Min B."/>
            <person name="Choi I.G."/>
            <person name="Park H."/>
            <person name="Plett J.M."/>
            <person name="Magnuson J."/>
            <person name="Spatafora J.W."/>
            <person name="Nagy L.G."/>
            <person name="Henrissat B."/>
            <person name="Grigoriev I.V."/>
            <person name="Yang Z.L."/>
            <person name="Xu J."/>
            <person name="Martin F.M."/>
        </authorList>
    </citation>
    <scope>NUCLEOTIDE SEQUENCE</scope>
    <source>
        <strain evidence="1">ATCC 28755</strain>
    </source>
</reference>
<sequence length="415" mass="45725">MAFYLQTEYAPLATAPSDNPGDIDIFSDPFISVERTAAFWDIFGAIWSTCPKAPDADAPLRHGVVSDVGIGIGYQQASRVNPPAQRAQEEEVDTAHSVVEDLNDKILADAGTISALQNAIEYLSRRQEEDRRQSHDDLAAKQATIDCMGEQMADKDLVIMDLHMTARIMSRRHEEGLSKMQEEVAAKQRATDELKSGLDESAKERAQQQLELIALRQEVLQLKDANSELTTVNSTLKAHLDKLSDAVVQMFPGSDDEDEDYDEDDVDEDEEEDDDDDDTGDQDPTPPPPPAPQMVSRIPRYTSLLKCPKKPLLSTTSLFPRVIGPDAALTSAMMQPDAVVSSFLPTSTPASKFKTRSVDILIDVPRRRLPLQKTPCSKVTSTSTNTSTRTKTSTSTIASPKKAAKKVSARKSFRF</sequence>
<name>A0ACB8ACB8_9AGAM</name>
<dbReference type="Proteomes" id="UP000790377">
    <property type="component" value="Unassembled WGS sequence"/>
</dbReference>
<dbReference type="EMBL" id="MU267701">
    <property type="protein sequence ID" value="KAH7910750.1"/>
    <property type="molecule type" value="Genomic_DNA"/>
</dbReference>
<keyword evidence="2" id="KW-1185">Reference proteome</keyword>
<accession>A0ACB8ACB8</accession>
<evidence type="ECO:0000313" key="2">
    <source>
        <dbReference type="Proteomes" id="UP000790377"/>
    </source>
</evidence>
<proteinExistence type="predicted"/>
<evidence type="ECO:0000313" key="1">
    <source>
        <dbReference type="EMBL" id="KAH7910750.1"/>
    </source>
</evidence>
<gene>
    <name evidence="1" type="ORF">BJ138DRAFT_69272</name>
</gene>
<comment type="caution">
    <text evidence="1">The sequence shown here is derived from an EMBL/GenBank/DDBJ whole genome shotgun (WGS) entry which is preliminary data.</text>
</comment>
<protein>
    <submittedName>
        <fullName evidence="1">Uncharacterized protein</fullName>
    </submittedName>
</protein>
<organism evidence="1 2">
    <name type="scientific">Hygrophoropsis aurantiaca</name>
    <dbReference type="NCBI Taxonomy" id="72124"/>
    <lineage>
        <taxon>Eukaryota</taxon>
        <taxon>Fungi</taxon>
        <taxon>Dikarya</taxon>
        <taxon>Basidiomycota</taxon>
        <taxon>Agaricomycotina</taxon>
        <taxon>Agaricomycetes</taxon>
        <taxon>Agaricomycetidae</taxon>
        <taxon>Boletales</taxon>
        <taxon>Coniophorineae</taxon>
        <taxon>Hygrophoropsidaceae</taxon>
        <taxon>Hygrophoropsis</taxon>
    </lineage>
</organism>